<keyword evidence="3 5" id="KW-1133">Transmembrane helix</keyword>
<dbReference type="Pfam" id="PF01124">
    <property type="entry name" value="MAPEG"/>
    <property type="match status" value="1"/>
</dbReference>
<dbReference type="OrthoDB" id="2122304at2759"/>
<dbReference type="Gene3D" id="1.20.120.550">
    <property type="entry name" value="Membrane associated eicosanoid/glutathione metabolism-like domain"/>
    <property type="match status" value="1"/>
</dbReference>
<protein>
    <recommendedName>
        <fullName evidence="9">MAPEG family protein</fullName>
    </recommendedName>
</protein>
<feature type="signal peptide" evidence="6">
    <location>
        <begin position="1"/>
        <end position="15"/>
    </location>
</feature>
<dbReference type="AlphaFoldDB" id="A0A316VTK3"/>
<keyword evidence="4 5" id="KW-0472">Membrane</keyword>
<dbReference type="PANTHER" id="PTHR35371">
    <property type="entry name" value="INNER MEMBRANE PROTEIN"/>
    <property type="match status" value="1"/>
</dbReference>
<organism evidence="7 8">
    <name type="scientific">Ceraceosorus guamensis</name>
    <dbReference type="NCBI Taxonomy" id="1522189"/>
    <lineage>
        <taxon>Eukaryota</taxon>
        <taxon>Fungi</taxon>
        <taxon>Dikarya</taxon>
        <taxon>Basidiomycota</taxon>
        <taxon>Ustilaginomycotina</taxon>
        <taxon>Exobasidiomycetes</taxon>
        <taxon>Ceraceosorales</taxon>
        <taxon>Ceraceosoraceae</taxon>
        <taxon>Ceraceosorus</taxon>
    </lineage>
</organism>
<evidence type="ECO:0000256" key="2">
    <source>
        <dbReference type="ARBA" id="ARBA00022692"/>
    </source>
</evidence>
<dbReference type="InParanoid" id="A0A316VTK3"/>
<evidence type="ECO:0000313" key="7">
    <source>
        <dbReference type="EMBL" id="PWN40524.1"/>
    </source>
</evidence>
<evidence type="ECO:0008006" key="9">
    <source>
        <dbReference type="Google" id="ProtNLM"/>
    </source>
</evidence>
<name>A0A316VTK3_9BASI</name>
<feature type="transmembrane region" description="Helical" evidence="5">
    <location>
        <begin position="58"/>
        <end position="79"/>
    </location>
</feature>
<dbReference type="EMBL" id="KZ819415">
    <property type="protein sequence ID" value="PWN40524.1"/>
    <property type="molecule type" value="Genomic_DNA"/>
</dbReference>
<evidence type="ECO:0000256" key="1">
    <source>
        <dbReference type="ARBA" id="ARBA00004370"/>
    </source>
</evidence>
<feature type="chain" id="PRO_5016260465" description="MAPEG family protein" evidence="6">
    <location>
        <begin position="16"/>
        <end position="112"/>
    </location>
</feature>
<dbReference type="Proteomes" id="UP000245783">
    <property type="component" value="Unassembled WGS sequence"/>
</dbReference>
<keyword evidence="6" id="KW-0732">Signal</keyword>
<dbReference type="InterPro" id="IPR023352">
    <property type="entry name" value="MAPEG-like_dom_sf"/>
</dbReference>
<gene>
    <name evidence="7" type="ORF">IE81DRAFT_219877</name>
</gene>
<dbReference type="SUPFAM" id="SSF161084">
    <property type="entry name" value="MAPEG domain-like"/>
    <property type="match status" value="1"/>
</dbReference>
<proteinExistence type="predicted"/>
<dbReference type="InterPro" id="IPR001129">
    <property type="entry name" value="Membr-assoc_MAPEG"/>
</dbReference>
<comment type="subcellular location">
    <subcellularLocation>
        <location evidence="1">Membrane</location>
    </subcellularLocation>
</comment>
<keyword evidence="2 5" id="KW-0812">Transmembrane</keyword>
<dbReference type="GO" id="GO:0016020">
    <property type="term" value="C:membrane"/>
    <property type="evidence" value="ECO:0007669"/>
    <property type="project" value="UniProtKB-SubCell"/>
</dbReference>
<evidence type="ECO:0000256" key="5">
    <source>
        <dbReference type="SAM" id="Phobius"/>
    </source>
</evidence>
<evidence type="ECO:0000256" key="3">
    <source>
        <dbReference type="ARBA" id="ARBA00022989"/>
    </source>
</evidence>
<keyword evidence="8" id="KW-1185">Reference proteome</keyword>
<dbReference type="PANTHER" id="PTHR35371:SF1">
    <property type="entry name" value="BLR7753 PROTEIN"/>
    <property type="match status" value="1"/>
</dbReference>
<feature type="transmembrane region" description="Helical" evidence="5">
    <location>
        <begin position="91"/>
        <end position="111"/>
    </location>
</feature>
<evidence type="ECO:0000256" key="6">
    <source>
        <dbReference type="SAM" id="SignalP"/>
    </source>
</evidence>
<accession>A0A316VTK3</accession>
<sequence length="112" mass="12033">MSALMLGIVVHLCVLPPPPPFLPSYIRAEAAQQNGFENLPFFAAAIIAGNVAKLPVDFLNTAAIIYVVSRIFYSVAYISTTSEPLSNLRSAIFLVGVSTCFTLFIRAGLALQ</sequence>
<reference evidence="7 8" key="1">
    <citation type="journal article" date="2018" name="Mol. Biol. Evol.">
        <title>Broad Genomic Sampling Reveals a Smut Pathogenic Ancestry of the Fungal Clade Ustilaginomycotina.</title>
        <authorList>
            <person name="Kijpornyongpan T."/>
            <person name="Mondo S.J."/>
            <person name="Barry K."/>
            <person name="Sandor L."/>
            <person name="Lee J."/>
            <person name="Lipzen A."/>
            <person name="Pangilinan J."/>
            <person name="LaButti K."/>
            <person name="Hainaut M."/>
            <person name="Henrissat B."/>
            <person name="Grigoriev I.V."/>
            <person name="Spatafora J.W."/>
            <person name="Aime M.C."/>
        </authorList>
    </citation>
    <scope>NUCLEOTIDE SEQUENCE [LARGE SCALE GENOMIC DNA]</scope>
    <source>
        <strain evidence="7 8">MCA 4658</strain>
    </source>
</reference>
<evidence type="ECO:0000256" key="4">
    <source>
        <dbReference type="ARBA" id="ARBA00023136"/>
    </source>
</evidence>
<evidence type="ECO:0000313" key="8">
    <source>
        <dbReference type="Proteomes" id="UP000245783"/>
    </source>
</evidence>
<dbReference type="RefSeq" id="XP_025367684.1">
    <property type="nucleotide sequence ID" value="XM_025511031.1"/>
</dbReference>
<dbReference type="GeneID" id="37032901"/>